<gene>
    <name evidence="1" type="ORF">S06H3_62561</name>
</gene>
<evidence type="ECO:0000313" key="1">
    <source>
        <dbReference type="EMBL" id="GAI49325.1"/>
    </source>
</evidence>
<reference evidence="1" key="1">
    <citation type="journal article" date="2014" name="Front. Microbiol.">
        <title>High frequency of phylogenetically diverse reductive dehalogenase-homologous genes in deep subseafloor sedimentary metagenomes.</title>
        <authorList>
            <person name="Kawai M."/>
            <person name="Futagami T."/>
            <person name="Toyoda A."/>
            <person name="Takaki Y."/>
            <person name="Nishi S."/>
            <person name="Hori S."/>
            <person name="Arai W."/>
            <person name="Tsubouchi T."/>
            <person name="Morono Y."/>
            <person name="Uchiyama I."/>
            <person name="Ito T."/>
            <person name="Fujiyama A."/>
            <person name="Inagaki F."/>
            <person name="Takami H."/>
        </authorList>
    </citation>
    <scope>NUCLEOTIDE SEQUENCE</scope>
    <source>
        <strain evidence="1">Expedition CK06-06</strain>
    </source>
</reference>
<organism evidence="1">
    <name type="scientific">marine sediment metagenome</name>
    <dbReference type="NCBI Taxonomy" id="412755"/>
    <lineage>
        <taxon>unclassified sequences</taxon>
        <taxon>metagenomes</taxon>
        <taxon>ecological metagenomes</taxon>
    </lineage>
</organism>
<feature type="non-terminal residue" evidence="1">
    <location>
        <position position="1"/>
    </location>
</feature>
<comment type="caution">
    <text evidence="1">The sequence shown here is derived from an EMBL/GenBank/DDBJ whole genome shotgun (WGS) entry which is preliminary data.</text>
</comment>
<sequence length="55" mass="5786">IELLVGKSDDDIPAMSKEARVKVLGISVAKIFTIADGLVGAGKLVKDEAGKYQKV</sequence>
<dbReference type="AlphaFoldDB" id="X1QE81"/>
<dbReference type="EMBL" id="BARV01041287">
    <property type="protein sequence ID" value="GAI49325.1"/>
    <property type="molecule type" value="Genomic_DNA"/>
</dbReference>
<name>X1QE81_9ZZZZ</name>
<accession>X1QE81</accession>
<protein>
    <submittedName>
        <fullName evidence="1">Uncharacterized protein</fullName>
    </submittedName>
</protein>
<proteinExistence type="predicted"/>